<dbReference type="EMBL" id="AP025739">
    <property type="protein sequence ID" value="BDI29698.1"/>
    <property type="molecule type" value="Genomic_DNA"/>
</dbReference>
<keyword evidence="1" id="KW-0012">Acyltransferase</keyword>
<dbReference type="GO" id="GO:0016020">
    <property type="term" value="C:membrane"/>
    <property type="evidence" value="ECO:0007669"/>
    <property type="project" value="TreeGrafter"/>
</dbReference>
<dbReference type="RefSeq" id="WP_165864564.1">
    <property type="nucleotide sequence ID" value="NZ_AP025739.1"/>
</dbReference>
<dbReference type="Proteomes" id="UP000287394">
    <property type="component" value="Chromosome"/>
</dbReference>
<evidence type="ECO:0000313" key="2">
    <source>
        <dbReference type="Proteomes" id="UP000287394"/>
    </source>
</evidence>
<dbReference type="GO" id="GO:0009103">
    <property type="term" value="P:lipopolysaccharide biosynthetic process"/>
    <property type="evidence" value="ECO:0007669"/>
    <property type="project" value="TreeGrafter"/>
</dbReference>
<name>A0A402D3U7_9BACT</name>
<dbReference type="PANTHER" id="PTHR23028:SF53">
    <property type="entry name" value="ACYL_TRANSF_3 DOMAIN-CONTAINING PROTEIN"/>
    <property type="match status" value="1"/>
</dbReference>
<dbReference type="Pfam" id="PF01757">
    <property type="entry name" value="Acyl_transf_3"/>
    <property type="match status" value="1"/>
</dbReference>
<accession>A0A402D3U7</accession>
<evidence type="ECO:0000313" key="1">
    <source>
        <dbReference type="EMBL" id="BDI29698.1"/>
    </source>
</evidence>
<keyword evidence="1" id="KW-0808">Transferase</keyword>
<protein>
    <submittedName>
        <fullName evidence="1">Acyltransferase</fullName>
    </submittedName>
</protein>
<dbReference type="InterPro" id="IPR002656">
    <property type="entry name" value="Acyl_transf_3_dom"/>
</dbReference>
<dbReference type="AlphaFoldDB" id="A0A402D3U7"/>
<sequence length="377" mass="41706">MNTLIKPSDPRPAVSAGHNAALDGLRFLAFLSVFVYHSQYQAPFLVRWVQWGKYGVPLFFVLSGFLIGRILLGLKNDSHGTLNQRLRIFYIRRALRIFPVYYALLAVLALSRPFGFAWFDPPQTLLWHALYLTNVYVDLKQAWIGGASHLWSLSVEEHFYLLAPLAILTVPTERLAKGFVWLWIALAIARVFCWRSGDEFLQYLSPMQFDYLTVGVAAAMVETGAGFLGVRNDLLKRAALISGGVCIPVILLGGAPMAAAQIFSAAAGQWLLAVAFAGLVLTLWRGRGGSLQRLLSHPAPVHLGRISYGLYLFHNFFLVSCATVPALRAFHGALIPAAALALTYASAAVSWRFLEAPINDLKRRFPYAASIGTRQSR</sequence>
<dbReference type="InterPro" id="IPR050879">
    <property type="entry name" value="Acyltransferase_3"/>
</dbReference>
<keyword evidence="2" id="KW-1185">Reference proteome</keyword>
<dbReference type="PANTHER" id="PTHR23028">
    <property type="entry name" value="ACETYLTRANSFERASE"/>
    <property type="match status" value="1"/>
</dbReference>
<dbReference type="GO" id="GO:0016747">
    <property type="term" value="F:acyltransferase activity, transferring groups other than amino-acyl groups"/>
    <property type="evidence" value="ECO:0007669"/>
    <property type="project" value="InterPro"/>
</dbReference>
<dbReference type="KEGG" id="ccot:CCAX7_17490"/>
<proteinExistence type="predicted"/>
<gene>
    <name evidence="1" type="ORF">CCAX7_17490</name>
</gene>
<organism evidence="1 2">
    <name type="scientific">Capsulimonas corticalis</name>
    <dbReference type="NCBI Taxonomy" id="2219043"/>
    <lineage>
        <taxon>Bacteria</taxon>
        <taxon>Bacillati</taxon>
        <taxon>Armatimonadota</taxon>
        <taxon>Armatimonadia</taxon>
        <taxon>Capsulimonadales</taxon>
        <taxon>Capsulimonadaceae</taxon>
        <taxon>Capsulimonas</taxon>
    </lineage>
</organism>
<reference evidence="1 2" key="1">
    <citation type="journal article" date="2019" name="Int. J. Syst. Evol. Microbiol.">
        <title>Capsulimonas corticalis gen. nov., sp. nov., an aerobic capsulated bacterium, of a novel bacterial order, Capsulimonadales ord. nov., of the class Armatimonadia of the phylum Armatimonadetes.</title>
        <authorList>
            <person name="Li J."/>
            <person name="Kudo C."/>
            <person name="Tonouchi A."/>
        </authorList>
    </citation>
    <scope>NUCLEOTIDE SEQUENCE [LARGE SCALE GENOMIC DNA]</scope>
    <source>
        <strain evidence="1 2">AX-7</strain>
    </source>
</reference>